<evidence type="ECO:0000256" key="1">
    <source>
        <dbReference type="SAM" id="MobiDB-lite"/>
    </source>
</evidence>
<accession>A0A2P5F8V5</accession>
<feature type="compositionally biased region" description="Low complexity" evidence="1">
    <location>
        <begin position="45"/>
        <end position="61"/>
    </location>
</feature>
<evidence type="ECO:0000313" key="3">
    <source>
        <dbReference type="Proteomes" id="UP000237000"/>
    </source>
</evidence>
<sequence>MVINPYPRSFVIGKWAREFGAEVGRPYVPAVVANDSEQRGRQAKSPTESSSSRASPRFSVA</sequence>
<evidence type="ECO:0000313" key="2">
    <source>
        <dbReference type="EMBL" id="PON94230.1"/>
    </source>
</evidence>
<dbReference type="Proteomes" id="UP000237000">
    <property type="component" value="Unassembled WGS sequence"/>
</dbReference>
<protein>
    <submittedName>
        <fullName evidence="2">Uncharacterized protein</fullName>
    </submittedName>
</protein>
<reference evidence="3" key="1">
    <citation type="submission" date="2016-06" db="EMBL/GenBank/DDBJ databases">
        <title>Parallel loss of symbiosis genes in relatives of nitrogen-fixing non-legume Parasponia.</title>
        <authorList>
            <person name="Van Velzen R."/>
            <person name="Holmer R."/>
            <person name="Bu F."/>
            <person name="Rutten L."/>
            <person name="Van Zeijl A."/>
            <person name="Liu W."/>
            <person name="Santuari L."/>
            <person name="Cao Q."/>
            <person name="Sharma T."/>
            <person name="Shen D."/>
            <person name="Roswanjaya Y."/>
            <person name="Wardhani T."/>
            <person name="Kalhor M.S."/>
            <person name="Jansen J."/>
            <person name="Van den Hoogen J."/>
            <person name="Gungor B."/>
            <person name="Hartog M."/>
            <person name="Hontelez J."/>
            <person name="Verver J."/>
            <person name="Yang W.-C."/>
            <person name="Schijlen E."/>
            <person name="Repin R."/>
            <person name="Schilthuizen M."/>
            <person name="Schranz E."/>
            <person name="Heidstra R."/>
            <person name="Miyata K."/>
            <person name="Fedorova E."/>
            <person name="Kohlen W."/>
            <person name="Bisseling T."/>
            <person name="Smit S."/>
            <person name="Geurts R."/>
        </authorList>
    </citation>
    <scope>NUCLEOTIDE SEQUENCE [LARGE SCALE GENOMIC DNA]</scope>
    <source>
        <strain evidence="3">cv. RG33-2</strain>
    </source>
</reference>
<organism evidence="2 3">
    <name type="scientific">Trema orientale</name>
    <name type="common">Charcoal tree</name>
    <name type="synonym">Celtis orientalis</name>
    <dbReference type="NCBI Taxonomy" id="63057"/>
    <lineage>
        <taxon>Eukaryota</taxon>
        <taxon>Viridiplantae</taxon>
        <taxon>Streptophyta</taxon>
        <taxon>Embryophyta</taxon>
        <taxon>Tracheophyta</taxon>
        <taxon>Spermatophyta</taxon>
        <taxon>Magnoliopsida</taxon>
        <taxon>eudicotyledons</taxon>
        <taxon>Gunneridae</taxon>
        <taxon>Pentapetalae</taxon>
        <taxon>rosids</taxon>
        <taxon>fabids</taxon>
        <taxon>Rosales</taxon>
        <taxon>Cannabaceae</taxon>
        <taxon>Trema</taxon>
    </lineage>
</organism>
<feature type="region of interest" description="Disordered" evidence="1">
    <location>
        <begin position="31"/>
        <end position="61"/>
    </location>
</feature>
<name>A0A2P5F8V5_TREOI</name>
<dbReference type="EMBL" id="JXTC01000053">
    <property type="protein sequence ID" value="PON94230.1"/>
    <property type="molecule type" value="Genomic_DNA"/>
</dbReference>
<comment type="caution">
    <text evidence="2">The sequence shown here is derived from an EMBL/GenBank/DDBJ whole genome shotgun (WGS) entry which is preliminary data.</text>
</comment>
<keyword evidence="3" id="KW-1185">Reference proteome</keyword>
<proteinExistence type="predicted"/>
<gene>
    <name evidence="2" type="ORF">TorRG33x02_099680</name>
</gene>
<dbReference type="InParanoid" id="A0A2P5F8V5"/>
<dbReference type="AlphaFoldDB" id="A0A2P5F8V5"/>